<dbReference type="AlphaFoldDB" id="A0AAD8MVA4"/>
<name>A0AAD8MVA4_9APIA</name>
<feature type="compositionally biased region" description="Pro residues" evidence="1">
    <location>
        <begin position="185"/>
        <end position="207"/>
    </location>
</feature>
<comment type="caution">
    <text evidence="2">The sequence shown here is derived from an EMBL/GenBank/DDBJ whole genome shotgun (WGS) entry which is preliminary data.</text>
</comment>
<reference evidence="2" key="2">
    <citation type="submission" date="2023-05" db="EMBL/GenBank/DDBJ databases">
        <authorList>
            <person name="Schelkunov M.I."/>
        </authorList>
    </citation>
    <scope>NUCLEOTIDE SEQUENCE</scope>
    <source>
        <strain evidence="2">Hsosn_3</strain>
        <tissue evidence="2">Leaf</tissue>
    </source>
</reference>
<organism evidence="2 3">
    <name type="scientific">Heracleum sosnowskyi</name>
    <dbReference type="NCBI Taxonomy" id="360622"/>
    <lineage>
        <taxon>Eukaryota</taxon>
        <taxon>Viridiplantae</taxon>
        <taxon>Streptophyta</taxon>
        <taxon>Embryophyta</taxon>
        <taxon>Tracheophyta</taxon>
        <taxon>Spermatophyta</taxon>
        <taxon>Magnoliopsida</taxon>
        <taxon>eudicotyledons</taxon>
        <taxon>Gunneridae</taxon>
        <taxon>Pentapetalae</taxon>
        <taxon>asterids</taxon>
        <taxon>campanulids</taxon>
        <taxon>Apiales</taxon>
        <taxon>Apiaceae</taxon>
        <taxon>Apioideae</taxon>
        <taxon>apioid superclade</taxon>
        <taxon>Tordylieae</taxon>
        <taxon>Tordyliinae</taxon>
        <taxon>Heracleum</taxon>
    </lineage>
</organism>
<feature type="compositionally biased region" description="Pro residues" evidence="1">
    <location>
        <begin position="12"/>
        <end position="26"/>
    </location>
</feature>
<reference evidence="2" key="1">
    <citation type="submission" date="2023-02" db="EMBL/GenBank/DDBJ databases">
        <title>Genome of toxic invasive species Heracleum sosnowskyi carries increased number of genes despite the absence of recent whole-genome duplications.</title>
        <authorList>
            <person name="Schelkunov M."/>
            <person name="Shtratnikova V."/>
            <person name="Makarenko M."/>
            <person name="Klepikova A."/>
            <person name="Omelchenko D."/>
            <person name="Novikova G."/>
            <person name="Obukhova E."/>
            <person name="Bogdanov V."/>
            <person name="Penin A."/>
            <person name="Logacheva M."/>
        </authorList>
    </citation>
    <scope>NUCLEOTIDE SEQUENCE</scope>
    <source>
        <strain evidence="2">Hsosn_3</strain>
        <tissue evidence="2">Leaf</tissue>
    </source>
</reference>
<evidence type="ECO:0000313" key="2">
    <source>
        <dbReference type="EMBL" id="KAK1390900.1"/>
    </source>
</evidence>
<evidence type="ECO:0000256" key="1">
    <source>
        <dbReference type="SAM" id="MobiDB-lite"/>
    </source>
</evidence>
<dbReference type="InterPro" id="IPR044956">
    <property type="entry name" value="SKIP35"/>
</dbReference>
<evidence type="ECO:0000313" key="3">
    <source>
        <dbReference type="Proteomes" id="UP001237642"/>
    </source>
</evidence>
<sequence length="373" mass="39083">MIPKLLDLFPTSPSPSVSPPPPPPLNSPGSATHLPLRSTDPPRAADAPPRAAAAPPRAAAAPPRAATTPLRSSHPLSATVVRPPAGGLILCVHRSLDLPPRFTALSGVPLRATVVRSASGDRITCIYRYSPDPVRSAAPLLSPAFLSAPLRGTPFRSPLPLSYTLIRSASRGPILCFYRSPAPPRAAPPRAAPPRAAPPRAAPPRAAPPRSANPLSATPLSATLVRSASGYPVLCIYIHSPAPPFRPAAPLSAHQNSSFHSRCQGNNLSGKDFTDASDAACFPLTLFSSSFDPDWASGISATAIQGLLSMLVDGGADNVNQCFLEASRFGSTELVCILLQQRDCLVCTQWQTHLGMVLTDRSADRAFSTSCCS</sequence>
<dbReference type="EMBL" id="JAUIZM010000004">
    <property type="protein sequence ID" value="KAK1390900.1"/>
    <property type="molecule type" value="Genomic_DNA"/>
</dbReference>
<feature type="region of interest" description="Disordered" evidence="1">
    <location>
        <begin position="185"/>
        <end position="215"/>
    </location>
</feature>
<feature type="compositionally biased region" description="Low complexity" evidence="1">
    <location>
        <begin position="41"/>
        <end position="66"/>
    </location>
</feature>
<protein>
    <submittedName>
        <fullName evidence="2">Uncharacterized protein</fullName>
    </submittedName>
</protein>
<feature type="region of interest" description="Disordered" evidence="1">
    <location>
        <begin position="1"/>
        <end position="78"/>
    </location>
</feature>
<dbReference type="PANTHER" id="PTHR36024:SF1">
    <property type="entry name" value="OS11G0246900 PROTEIN"/>
    <property type="match status" value="1"/>
</dbReference>
<proteinExistence type="predicted"/>
<dbReference type="PANTHER" id="PTHR36024">
    <property type="entry name" value="ANKYRIN REPEAT PROTEIN SKIP35"/>
    <property type="match status" value="1"/>
</dbReference>
<gene>
    <name evidence="2" type="ORF">POM88_019078</name>
</gene>
<accession>A0AAD8MVA4</accession>
<dbReference type="Proteomes" id="UP001237642">
    <property type="component" value="Unassembled WGS sequence"/>
</dbReference>
<keyword evidence="3" id="KW-1185">Reference proteome</keyword>